<name>A0AAV3XD48_9CYAN</name>
<dbReference type="Proteomes" id="UP001050975">
    <property type="component" value="Unassembled WGS sequence"/>
</dbReference>
<protein>
    <submittedName>
        <fullName evidence="1">Uncharacterized protein</fullName>
    </submittedName>
</protein>
<keyword evidence="2" id="KW-1185">Reference proteome</keyword>
<evidence type="ECO:0000313" key="2">
    <source>
        <dbReference type="Proteomes" id="UP001050975"/>
    </source>
</evidence>
<reference evidence="1" key="1">
    <citation type="submission" date="2019-10" db="EMBL/GenBank/DDBJ databases">
        <title>Draft genome sequece of Microseira wollei NIES-4236.</title>
        <authorList>
            <person name="Yamaguchi H."/>
            <person name="Suzuki S."/>
            <person name="Kawachi M."/>
        </authorList>
    </citation>
    <scope>NUCLEOTIDE SEQUENCE</scope>
    <source>
        <strain evidence="1">NIES-4236</strain>
    </source>
</reference>
<accession>A0AAV3XD48</accession>
<evidence type="ECO:0000313" key="1">
    <source>
        <dbReference type="EMBL" id="GET39343.1"/>
    </source>
</evidence>
<dbReference type="EMBL" id="BLAY01000064">
    <property type="protein sequence ID" value="GET39343.1"/>
    <property type="molecule type" value="Genomic_DNA"/>
</dbReference>
<dbReference type="RefSeq" id="WP_226584641.1">
    <property type="nucleotide sequence ID" value="NZ_BLAY01000064.1"/>
</dbReference>
<sequence length="61" mass="6974">MNPRSNTCPCCGGTILRHVRHAEIYWFCTSCHQEVPSLLYLVTLRRDNLTLKSRPLSAVNT</sequence>
<organism evidence="1 2">
    <name type="scientific">Microseira wollei NIES-4236</name>
    <dbReference type="NCBI Taxonomy" id="2530354"/>
    <lineage>
        <taxon>Bacteria</taxon>
        <taxon>Bacillati</taxon>
        <taxon>Cyanobacteriota</taxon>
        <taxon>Cyanophyceae</taxon>
        <taxon>Oscillatoriophycideae</taxon>
        <taxon>Aerosakkonematales</taxon>
        <taxon>Aerosakkonemataceae</taxon>
        <taxon>Microseira</taxon>
    </lineage>
</organism>
<gene>
    <name evidence="1" type="ORF">MiSe_41070</name>
</gene>
<dbReference type="AlphaFoldDB" id="A0AAV3XD48"/>
<proteinExistence type="predicted"/>
<comment type="caution">
    <text evidence="1">The sequence shown here is derived from an EMBL/GenBank/DDBJ whole genome shotgun (WGS) entry which is preliminary data.</text>
</comment>